<dbReference type="PANTHER" id="PTHR44068">
    <property type="entry name" value="ZGC:194242"/>
    <property type="match status" value="1"/>
</dbReference>
<dbReference type="InterPro" id="IPR029063">
    <property type="entry name" value="SAM-dependent_MTases_sf"/>
</dbReference>
<protein>
    <submittedName>
        <fullName evidence="2">Class I SAM-dependent methyltransferase</fullName>
    </submittedName>
</protein>
<dbReference type="InterPro" id="IPR041698">
    <property type="entry name" value="Methyltransf_25"/>
</dbReference>
<gene>
    <name evidence="2" type="ORF">H9L42_02090</name>
</gene>
<keyword evidence="2" id="KW-0808">Transferase</keyword>
<reference evidence="2" key="1">
    <citation type="submission" date="2020-08" db="EMBL/GenBank/DDBJ databases">
        <title>Genome public.</title>
        <authorList>
            <person name="Liu C."/>
            <person name="Sun Q."/>
        </authorList>
    </citation>
    <scope>NUCLEOTIDE SEQUENCE</scope>
    <source>
        <strain evidence="2">BX12</strain>
    </source>
</reference>
<dbReference type="GO" id="GO:0032259">
    <property type="term" value="P:methylation"/>
    <property type="evidence" value="ECO:0007669"/>
    <property type="project" value="UniProtKB-KW"/>
</dbReference>
<keyword evidence="3" id="KW-1185">Reference proteome</keyword>
<dbReference type="PANTHER" id="PTHR44068:SF11">
    <property type="entry name" value="GERANYL DIPHOSPHATE 2-C-METHYLTRANSFERASE"/>
    <property type="match status" value="1"/>
</dbReference>
<dbReference type="AlphaFoldDB" id="A0A923NJW3"/>
<dbReference type="GO" id="GO:0008168">
    <property type="term" value="F:methyltransferase activity"/>
    <property type="evidence" value="ECO:0007669"/>
    <property type="project" value="UniProtKB-KW"/>
</dbReference>
<dbReference type="CDD" id="cd02440">
    <property type="entry name" value="AdoMet_MTases"/>
    <property type="match status" value="1"/>
</dbReference>
<dbReference type="EMBL" id="JACRYT010000001">
    <property type="protein sequence ID" value="MBC6678617.1"/>
    <property type="molecule type" value="Genomic_DNA"/>
</dbReference>
<dbReference type="SUPFAM" id="SSF53335">
    <property type="entry name" value="S-adenosyl-L-methionine-dependent methyltransferases"/>
    <property type="match status" value="1"/>
</dbReference>
<accession>A0A923NJW3</accession>
<feature type="domain" description="Methyltransferase" evidence="1">
    <location>
        <begin position="41"/>
        <end position="136"/>
    </location>
</feature>
<dbReference type="Gene3D" id="3.40.50.150">
    <property type="entry name" value="Vaccinia Virus protein VP39"/>
    <property type="match status" value="1"/>
</dbReference>
<dbReference type="InterPro" id="IPR050447">
    <property type="entry name" value="Erg6_SMT_methyltransf"/>
</dbReference>
<dbReference type="Proteomes" id="UP000602647">
    <property type="component" value="Unassembled WGS sequence"/>
</dbReference>
<evidence type="ECO:0000259" key="1">
    <source>
        <dbReference type="Pfam" id="PF13649"/>
    </source>
</evidence>
<evidence type="ECO:0000313" key="3">
    <source>
        <dbReference type="Proteomes" id="UP000602647"/>
    </source>
</evidence>
<dbReference type="RefSeq" id="WP_187301781.1">
    <property type="nucleotide sequence ID" value="NZ_JACRYT010000001.1"/>
</dbReference>
<proteinExistence type="predicted"/>
<name>A0A923NJW3_9FIRM</name>
<comment type="caution">
    <text evidence="2">The sequence shown here is derived from an EMBL/GenBank/DDBJ whole genome shotgun (WGS) entry which is preliminary data.</text>
</comment>
<organism evidence="2 3">
    <name type="scientific">Zhenpiania hominis</name>
    <dbReference type="NCBI Taxonomy" id="2763644"/>
    <lineage>
        <taxon>Bacteria</taxon>
        <taxon>Bacillati</taxon>
        <taxon>Bacillota</taxon>
        <taxon>Clostridia</taxon>
        <taxon>Peptostreptococcales</taxon>
        <taxon>Anaerovoracaceae</taxon>
        <taxon>Zhenpiania</taxon>
    </lineage>
</organism>
<dbReference type="Pfam" id="PF13649">
    <property type="entry name" value="Methyltransf_25"/>
    <property type="match status" value="1"/>
</dbReference>
<evidence type="ECO:0000313" key="2">
    <source>
        <dbReference type="EMBL" id="MBC6678617.1"/>
    </source>
</evidence>
<keyword evidence="2" id="KW-0489">Methyltransferase</keyword>
<sequence length="249" mass="28576">MTKEDYFYEAFQGMERLGPGSRESTEKALAFFPRKSQPVRILDVGCGVGTHTFLLASHFPKADITAIDSHSPYIQTLNQSAAARGISDRVHGLEMSMFDMTFEKESFDLIWSEGAIYIIGFERGLKEWKRFLKPGGFQICSEISWLKDDPSRESLDFWQSAYPQIGTIAENLRRIEDAGYISEGHFVCPVSDWTKEYYAPLQKNLDRIRNLYPDQPDALGAAAMLQSEIDLYLRHKDDYSYVFYAMSRK</sequence>